<evidence type="ECO:0000313" key="2">
    <source>
        <dbReference type="Proteomes" id="UP001590951"/>
    </source>
</evidence>
<proteinExistence type="predicted"/>
<reference evidence="1 2" key="1">
    <citation type="submission" date="2024-09" db="EMBL/GenBank/DDBJ databases">
        <title>Rethinking Asexuality: The Enigmatic Case of Functional Sexual Genes in Lepraria (Stereocaulaceae).</title>
        <authorList>
            <person name="Doellman M."/>
            <person name="Sun Y."/>
            <person name="Barcenas-Pena A."/>
            <person name="Lumbsch H.T."/>
            <person name="Grewe F."/>
        </authorList>
    </citation>
    <scope>NUCLEOTIDE SEQUENCE [LARGE SCALE GENOMIC DNA]</scope>
    <source>
        <strain evidence="1 2">Grewe 0041</strain>
    </source>
</reference>
<gene>
    <name evidence="1" type="ORF">ABVK25_003011</name>
</gene>
<dbReference type="EMBL" id="JBHFEH010000007">
    <property type="protein sequence ID" value="KAL2056617.1"/>
    <property type="molecule type" value="Genomic_DNA"/>
</dbReference>
<comment type="caution">
    <text evidence="1">The sequence shown here is derived from an EMBL/GenBank/DDBJ whole genome shotgun (WGS) entry which is preliminary data.</text>
</comment>
<organism evidence="1 2">
    <name type="scientific">Lepraria finkii</name>
    <dbReference type="NCBI Taxonomy" id="1340010"/>
    <lineage>
        <taxon>Eukaryota</taxon>
        <taxon>Fungi</taxon>
        <taxon>Dikarya</taxon>
        <taxon>Ascomycota</taxon>
        <taxon>Pezizomycotina</taxon>
        <taxon>Lecanoromycetes</taxon>
        <taxon>OSLEUM clade</taxon>
        <taxon>Lecanoromycetidae</taxon>
        <taxon>Lecanorales</taxon>
        <taxon>Lecanorineae</taxon>
        <taxon>Stereocaulaceae</taxon>
        <taxon>Lepraria</taxon>
    </lineage>
</organism>
<protein>
    <submittedName>
        <fullName evidence="1">Uncharacterized protein</fullName>
    </submittedName>
</protein>
<sequence>MAKAIGALDIFGTVGTGFGMFMRLLSIVSFIENQVPNNLHPGEHSSIRVQVALDGPAYDGMAQTPLDLAFNENRGWIGHSDWDDDNKIRSGAFRDFIVMQEEGKSQQATYLLAESDGICIANIAQTWADGTHRGWLGDFGAFYGMNWLPSNIIVGENSHKPNST</sequence>
<keyword evidence="2" id="KW-1185">Reference proteome</keyword>
<accession>A0ABR4BFK6</accession>
<evidence type="ECO:0000313" key="1">
    <source>
        <dbReference type="EMBL" id="KAL2056617.1"/>
    </source>
</evidence>
<name>A0ABR4BFK6_9LECA</name>
<dbReference type="Proteomes" id="UP001590951">
    <property type="component" value="Unassembled WGS sequence"/>
</dbReference>